<protein>
    <submittedName>
        <fullName evidence="4">RhoGAP-domain-containing protein</fullName>
    </submittedName>
</protein>
<proteinExistence type="predicted"/>
<evidence type="ECO:0000313" key="4">
    <source>
        <dbReference type="EMBL" id="ORE04887.1"/>
    </source>
</evidence>
<evidence type="ECO:0000259" key="3">
    <source>
        <dbReference type="PROSITE" id="PS50238"/>
    </source>
</evidence>
<dbReference type="Proteomes" id="UP000242414">
    <property type="component" value="Unassembled WGS sequence"/>
</dbReference>
<name>A0A1X0QYN6_RHIZD</name>
<dbReference type="PROSITE" id="PS50238">
    <property type="entry name" value="RHOGAP"/>
    <property type="match status" value="1"/>
</dbReference>
<dbReference type="GO" id="GO:0005737">
    <property type="term" value="C:cytoplasm"/>
    <property type="evidence" value="ECO:0007669"/>
    <property type="project" value="TreeGrafter"/>
</dbReference>
<dbReference type="Gene3D" id="1.10.555.10">
    <property type="entry name" value="Rho GTPase activation protein"/>
    <property type="match status" value="1"/>
</dbReference>
<feature type="domain" description="Rho-GAP" evidence="3">
    <location>
        <begin position="40"/>
        <end position="236"/>
    </location>
</feature>
<dbReference type="OrthoDB" id="19923at2759"/>
<dbReference type="PANTHER" id="PTHR23176:SF0">
    <property type="entry name" value="RHO GTPASE ACTIVATING PROTEIN AT 19D, ISOFORM D"/>
    <property type="match status" value="1"/>
</dbReference>
<sequence length="386" mass="43748">MHQPTSNTSTKKKHMKIFNMLFTKQKHGIDAYFHEGIFGVPLCDAAKSGSFLWDLCVPDPVYLCFLEICKRGLGTEGLFRLSGATAEVVSLENKINMCTAEERKLIDLSHYDIHTLTSLVKKYLRELPEPVIPNAFHEELQAIDLEQPNAIQQISSILIKLPFYNRQLIHAILIMAGKIQDHVNRNMMSPEALATVFAPVCTGFEHSLRDMKISTSSTISNSSTHSTFRRHKNNIQASGMIDQHIKRNKQWTNIWTSMIEHHASLITILDKQHYTLMEHNKMGNATVSAFNYRRQYHHYQNRTLPSPYSTSPSPSPPPVPPKDIIYPIHKDNDPIEGIPVVKPTIYSTDETASIKTSAPSLSKKSSFFLLPKSNTLRKILSTSTLR</sequence>
<dbReference type="SMART" id="SM00324">
    <property type="entry name" value="RhoGAP"/>
    <property type="match status" value="1"/>
</dbReference>
<dbReference type="SUPFAM" id="SSF48350">
    <property type="entry name" value="GTPase activation domain, GAP"/>
    <property type="match status" value="1"/>
</dbReference>
<reference evidence="4" key="1">
    <citation type="journal article" date="2016" name="Proc. Natl. Acad. Sci. U.S.A.">
        <title>Lipid metabolic changes in an early divergent fungus govern the establishment of a mutualistic symbiosis with endobacteria.</title>
        <authorList>
            <person name="Lastovetsky O.A."/>
            <person name="Gaspar M.L."/>
            <person name="Mondo S.J."/>
            <person name="LaButti K.M."/>
            <person name="Sandor L."/>
            <person name="Grigoriev I.V."/>
            <person name="Henry S.A."/>
            <person name="Pawlowska T.E."/>
        </authorList>
    </citation>
    <scope>NUCLEOTIDE SEQUENCE [LARGE SCALE GENOMIC DNA]</scope>
    <source>
        <strain evidence="4">ATCC 52814</strain>
    </source>
</reference>
<dbReference type="AlphaFoldDB" id="A0A1X0QYN6"/>
<dbReference type="VEuPathDB" id="FungiDB:BCV72DRAFT_230871"/>
<dbReference type="InterPro" id="IPR008936">
    <property type="entry name" value="Rho_GTPase_activation_prot"/>
</dbReference>
<evidence type="ECO:0000256" key="2">
    <source>
        <dbReference type="SAM" id="MobiDB-lite"/>
    </source>
</evidence>
<dbReference type="CDD" id="cd00159">
    <property type="entry name" value="RhoGAP"/>
    <property type="match status" value="1"/>
</dbReference>
<keyword evidence="1" id="KW-0343">GTPase activation</keyword>
<dbReference type="EMBL" id="KV921959">
    <property type="protein sequence ID" value="ORE04887.1"/>
    <property type="molecule type" value="Genomic_DNA"/>
</dbReference>
<organism evidence="4">
    <name type="scientific">Rhizopus microsporus var. microsporus</name>
    <dbReference type="NCBI Taxonomy" id="86635"/>
    <lineage>
        <taxon>Eukaryota</taxon>
        <taxon>Fungi</taxon>
        <taxon>Fungi incertae sedis</taxon>
        <taxon>Mucoromycota</taxon>
        <taxon>Mucoromycotina</taxon>
        <taxon>Mucoromycetes</taxon>
        <taxon>Mucorales</taxon>
        <taxon>Mucorineae</taxon>
        <taxon>Rhizopodaceae</taxon>
        <taxon>Rhizopus</taxon>
    </lineage>
</organism>
<feature type="region of interest" description="Disordered" evidence="2">
    <location>
        <begin position="302"/>
        <end position="321"/>
    </location>
</feature>
<dbReference type="InterPro" id="IPR050729">
    <property type="entry name" value="Rho-GAP"/>
</dbReference>
<gene>
    <name evidence="4" type="ORF">BCV72DRAFT_230871</name>
</gene>
<dbReference type="Pfam" id="PF00620">
    <property type="entry name" value="RhoGAP"/>
    <property type="match status" value="1"/>
</dbReference>
<evidence type="ECO:0000256" key="1">
    <source>
        <dbReference type="ARBA" id="ARBA00022468"/>
    </source>
</evidence>
<dbReference type="PANTHER" id="PTHR23176">
    <property type="entry name" value="RHO/RAC/CDC GTPASE-ACTIVATING PROTEIN"/>
    <property type="match status" value="1"/>
</dbReference>
<dbReference type="GO" id="GO:0005096">
    <property type="term" value="F:GTPase activator activity"/>
    <property type="evidence" value="ECO:0007669"/>
    <property type="project" value="UniProtKB-KW"/>
</dbReference>
<dbReference type="InterPro" id="IPR000198">
    <property type="entry name" value="RhoGAP_dom"/>
</dbReference>
<dbReference type="GO" id="GO:0007165">
    <property type="term" value="P:signal transduction"/>
    <property type="evidence" value="ECO:0007669"/>
    <property type="project" value="InterPro"/>
</dbReference>
<accession>A0A1X0QYN6</accession>